<feature type="compositionally biased region" description="Basic and acidic residues" evidence="1">
    <location>
        <begin position="1"/>
        <end position="12"/>
    </location>
</feature>
<dbReference type="AlphaFoldDB" id="A0AAN5D5J4"/>
<name>A0AAN5D5J4_9BILA</name>
<sequence length="225" mass="24417">SEMADLMRKRPLEEDENVSDEILPHKALKLEETICSQEGPSESPQEESDIKEEPLSSENSTTTKVEETIAEKVEIIEAVVKHEEAEQEKPRCSLAELEEMFKTRYTEEDPRYAAISGGFDTPIIVKDYPGDLAQQRGGWRGGRGGDRGGWRGGRGGDRGGYGNRGGYDNRGRGGWNRGGGYGGQQGGYNRGGWNDNRGGRGGGYGGNYGGSNNGGRGWGGPPQHH</sequence>
<dbReference type="GO" id="GO:0003723">
    <property type="term" value="F:RNA binding"/>
    <property type="evidence" value="ECO:0007669"/>
    <property type="project" value="InterPro"/>
</dbReference>
<accession>A0AAN5D5J4</accession>
<feature type="non-terminal residue" evidence="2">
    <location>
        <position position="1"/>
    </location>
</feature>
<dbReference type="Pfam" id="PF15320">
    <property type="entry name" value="RAM"/>
    <property type="match status" value="1"/>
</dbReference>
<proteinExistence type="predicted"/>
<protein>
    <submittedName>
        <fullName evidence="2">Uncharacterized protein</fullName>
    </submittedName>
</protein>
<comment type="caution">
    <text evidence="2">The sequence shown here is derived from an EMBL/GenBank/DDBJ whole genome shotgun (WGS) entry which is preliminary data.</text>
</comment>
<dbReference type="Proteomes" id="UP001328107">
    <property type="component" value="Unassembled WGS sequence"/>
</dbReference>
<reference evidence="3" key="1">
    <citation type="submission" date="2022-10" db="EMBL/GenBank/DDBJ databases">
        <title>Genome assembly of Pristionchus species.</title>
        <authorList>
            <person name="Yoshida K."/>
            <person name="Sommer R.J."/>
        </authorList>
    </citation>
    <scope>NUCLEOTIDE SEQUENCE [LARGE SCALE GENOMIC DNA]</scope>
    <source>
        <strain evidence="3">RS5460</strain>
    </source>
</reference>
<dbReference type="EMBL" id="BTRK01000005">
    <property type="protein sequence ID" value="GMR56447.1"/>
    <property type="molecule type" value="Genomic_DNA"/>
</dbReference>
<organism evidence="2 3">
    <name type="scientific">Pristionchus mayeri</name>
    <dbReference type="NCBI Taxonomy" id="1317129"/>
    <lineage>
        <taxon>Eukaryota</taxon>
        <taxon>Metazoa</taxon>
        <taxon>Ecdysozoa</taxon>
        <taxon>Nematoda</taxon>
        <taxon>Chromadorea</taxon>
        <taxon>Rhabditida</taxon>
        <taxon>Rhabditina</taxon>
        <taxon>Diplogasteromorpha</taxon>
        <taxon>Diplogasteroidea</taxon>
        <taxon>Neodiplogasteridae</taxon>
        <taxon>Pristionchus</taxon>
    </lineage>
</organism>
<feature type="compositionally biased region" description="Basic and acidic residues" evidence="1">
    <location>
        <begin position="143"/>
        <end position="157"/>
    </location>
</feature>
<evidence type="ECO:0000313" key="3">
    <source>
        <dbReference type="Proteomes" id="UP001328107"/>
    </source>
</evidence>
<keyword evidence="3" id="KW-1185">Reference proteome</keyword>
<feature type="compositionally biased region" description="Basic and acidic residues" evidence="1">
    <location>
        <begin position="22"/>
        <end position="32"/>
    </location>
</feature>
<dbReference type="InterPro" id="IPR028271">
    <property type="entry name" value="RAMAC"/>
</dbReference>
<dbReference type="GO" id="GO:0106005">
    <property type="term" value="P:RNA 5'-cap (guanine-N7)-methylation"/>
    <property type="evidence" value="ECO:0007669"/>
    <property type="project" value="InterPro"/>
</dbReference>
<evidence type="ECO:0000313" key="2">
    <source>
        <dbReference type="EMBL" id="GMR56447.1"/>
    </source>
</evidence>
<dbReference type="GO" id="GO:0031533">
    <property type="term" value="C:mRNA capping enzyme complex"/>
    <property type="evidence" value="ECO:0007669"/>
    <property type="project" value="InterPro"/>
</dbReference>
<feature type="compositionally biased region" description="Gly residues" evidence="1">
    <location>
        <begin position="199"/>
        <end position="225"/>
    </location>
</feature>
<evidence type="ECO:0000256" key="1">
    <source>
        <dbReference type="SAM" id="MobiDB-lite"/>
    </source>
</evidence>
<feature type="region of interest" description="Disordered" evidence="1">
    <location>
        <begin position="1"/>
        <end position="67"/>
    </location>
</feature>
<feature type="compositionally biased region" description="Gly residues" evidence="1">
    <location>
        <begin position="172"/>
        <end position="190"/>
    </location>
</feature>
<feature type="region of interest" description="Disordered" evidence="1">
    <location>
        <begin position="134"/>
        <end position="225"/>
    </location>
</feature>
<gene>
    <name evidence="2" type="ORF">PMAYCL1PPCAC_26642</name>
</gene>